<evidence type="ECO:0000313" key="12">
    <source>
        <dbReference type="Proteomes" id="UP000003639"/>
    </source>
</evidence>
<dbReference type="CAZy" id="GT5">
    <property type="family name" value="Glycosyltransferase Family 5"/>
</dbReference>
<keyword evidence="5 7" id="KW-0808">Transferase</keyword>
<dbReference type="SUPFAM" id="SSF53756">
    <property type="entry name" value="UDP-Glycosyltransferase/glycogen phosphorylase"/>
    <property type="match status" value="1"/>
</dbReference>
<keyword evidence="4 7" id="KW-0328">Glycosyltransferase</keyword>
<feature type="compositionally biased region" description="Basic and acidic residues" evidence="8">
    <location>
        <begin position="126"/>
        <end position="145"/>
    </location>
</feature>
<feature type="compositionally biased region" description="Low complexity" evidence="8">
    <location>
        <begin position="93"/>
        <end position="102"/>
    </location>
</feature>
<dbReference type="InterPro" id="IPR011835">
    <property type="entry name" value="GS/SS"/>
</dbReference>
<evidence type="ECO:0000313" key="11">
    <source>
        <dbReference type="EMBL" id="EDM98079.1"/>
    </source>
</evidence>
<keyword evidence="12" id="KW-1185">Reference proteome</keyword>
<comment type="pathway">
    <text evidence="7">Glycan biosynthesis; glycogen biosynthesis.</text>
</comment>
<evidence type="ECO:0000256" key="3">
    <source>
        <dbReference type="ARBA" id="ARBA00010281"/>
    </source>
</evidence>
<gene>
    <name evidence="7 11" type="primary">glgA</name>
    <name evidence="11" type="ORF">BACCAP_04107</name>
</gene>
<dbReference type="PANTHER" id="PTHR45825:SF11">
    <property type="entry name" value="ALPHA AMYLASE DOMAIN-CONTAINING PROTEIN"/>
    <property type="match status" value="1"/>
</dbReference>
<feature type="domain" description="Starch synthase catalytic" evidence="10">
    <location>
        <begin position="164"/>
        <end position="400"/>
    </location>
</feature>
<feature type="domain" description="Glycosyl transferase family 1" evidence="9">
    <location>
        <begin position="454"/>
        <end position="603"/>
    </location>
</feature>
<dbReference type="AlphaFoldDB" id="A6P0U1"/>
<evidence type="ECO:0000256" key="7">
    <source>
        <dbReference type="HAMAP-Rule" id="MF_00484"/>
    </source>
</evidence>
<reference evidence="11 12" key="1">
    <citation type="submission" date="2007-04" db="EMBL/GenBank/DDBJ databases">
        <authorList>
            <person name="Fulton L."/>
            <person name="Clifton S."/>
            <person name="Fulton B."/>
            <person name="Xu J."/>
            <person name="Minx P."/>
            <person name="Pepin K.H."/>
            <person name="Johnson M."/>
            <person name="Thiruvilangam P."/>
            <person name="Bhonagiri V."/>
            <person name="Nash W.E."/>
            <person name="Mardis E.R."/>
            <person name="Wilson R.K."/>
        </authorList>
    </citation>
    <scope>NUCLEOTIDE SEQUENCE [LARGE SCALE GENOMIC DNA]</scope>
    <source>
        <strain evidence="11 12">ATCC 29799</strain>
    </source>
</reference>
<dbReference type="EC" id="2.4.1.21" evidence="7"/>
<feature type="compositionally biased region" description="Basic and acidic residues" evidence="8">
    <location>
        <begin position="41"/>
        <end position="61"/>
    </location>
</feature>
<dbReference type="Pfam" id="PF00534">
    <property type="entry name" value="Glycos_transf_1"/>
    <property type="match status" value="1"/>
</dbReference>
<comment type="function">
    <text evidence="2 7">Synthesizes alpha-1,4-glucan chains using ADP-glucose.</text>
</comment>
<sequence>MLYFYQHQIQLYCAVSAEEESGENSIVTHRKGRFIMAREKADSMKKKAAEEKAAVLAEEKAAPVAADAAPEQAPAPTPTPEKAETPAKKPSARGKAASAGKKAPAEKKAPSPGRKKASAKKAAAPAEEKPAAAEKPAPVEEKPAPVEEVSAPVNEIANLPRRSIAFIGSECHPFVKTGGLGDVMYALPRELARLNCDVRVILPRYACIPQEYQDKMIYRGEFYMDLGNTGRSYYVGIMEYIWDGVVYDFIDNQEFFTAGRPYTNLVDDIPKYCFFSKAALAALNYMNWIPDIVHCHDWQTGLVPVYLRTLFKDSPVGRARSILTIHNLRFQGIYNIPTIKYWSGLPDEAFGMGALQQNWVDANMLKGGLAYADRITTVSGTYAWEIQTREYGEGLEDHLRYHSGKLRGIVNGIDYGMWNPETDPSLPVHYNITSVLKGKLENKLALQRELGLEEDGSKFVIGLISRLTNQKGLDLVNAIMGQVLDGNTQVVVLGTGDKQYEDSFRYYEYAHKGTFSACIQYDEARAHRIYAGADALLVPSRFEPCGLTQLNAMHYGTLPIVRETGGLKDTVEPHNDFTGDGNGFTFDRYDAGLLLDAINRAKTLYFNNRYHWDEVVQRDMAKDVSWTRSARQYKDLYLELTQW</sequence>
<dbReference type="HAMAP" id="MF_00484">
    <property type="entry name" value="Glycogen_synth"/>
    <property type="match status" value="1"/>
</dbReference>
<dbReference type="InterPro" id="IPR013534">
    <property type="entry name" value="Starch_synth_cat_dom"/>
</dbReference>
<comment type="catalytic activity">
    <reaction evidence="1 7">
        <text>[(1-&gt;4)-alpha-D-glucosyl](n) + ADP-alpha-D-glucose = [(1-&gt;4)-alpha-D-glucosyl](n+1) + ADP + H(+)</text>
        <dbReference type="Rhea" id="RHEA:18189"/>
        <dbReference type="Rhea" id="RHEA-COMP:9584"/>
        <dbReference type="Rhea" id="RHEA-COMP:9587"/>
        <dbReference type="ChEBI" id="CHEBI:15378"/>
        <dbReference type="ChEBI" id="CHEBI:15444"/>
        <dbReference type="ChEBI" id="CHEBI:57498"/>
        <dbReference type="ChEBI" id="CHEBI:456216"/>
        <dbReference type="EC" id="2.4.1.21"/>
    </reaction>
</comment>
<evidence type="ECO:0000256" key="4">
    <source>
        <dbReference type="ARBA" id="ARBA00022676"/>
    </source>
</evidence>
<feature type="region of interest" description="Disordered" evidence="8">
    <location>
        <begin position="41"/>
        <end position="148"/>
    </location>
</feature>
<accession>A6P0U1</accession>
<evidence type="ECO:0000256" key="5">
    <source>
        <dbReference type="ARBA" id="ARBA00022679"/>
    </source>
</evidence>
<dbReference type="CDD" id="cd03791">
    <property type="entry name" value="GT5_Glycogen_synthase_DULL1-like"/>
    <property type="match status" value="1"/>
</dbReference>
<organism evidence="11 12">
    <name type="scientific">Pseudoflavonifractor capillosus ATCC 29799</name>
    <dbReference type="NCBI Taxonomy" id="411467"/>
    <lineage>
        <taxon>Bacteria</taxon>
        <taxon>Bacillati</taxon>
        <taxon>Bacillota</taxon>
        <taxon>Clostridia</taxon>
        <taxon>Eubacteriales</taxon>
        <taxon>Oscillospiraceae</taxon>
        <taxon>Pseudoflavonifractor</taxon>
    </lineage>
</organism>
<dbReference type="GO" id="GO:0009011">
    <property type="term" value="F:alpha-1,4-glucan glucosyltransferase (ADP-glucose donor) activity"/>
    <property type="evidence" value="ECO:0007669"/>
    <property type="project" value="UniProtKB-UniRule"/>
</dbReference>
<reference evidence="11 12" key="2">
    <citation type="submission" date="2007-06" db="EMBL/GenBank/DDBJ databases">
        <title>Draft genome sequence of Pseudoflavonifractor capillosus ATCC 29799.</title>
        <authorList>
            <person name="Sudarsanam P."/>
            <person name="Ley R."/>
            <person name="Guruge J."/>
            <person name="Turnbaugh P.J."/>
            <person name="Mahowald M."/>
            <person name="Liep D."/>
            <person name="Gordon J."/>
        </authorList>
    </citation>
    <scope>NUCLEOTIDE SEQUENCE [LARGE SCALE GENOMIC DNA]</scope>
    <source>
        <strain evidence="11 12">ATCC 29799</strain>
    </source>
</reference>
<dbReference type="STRING" id="411467.BACCAP_04107"/>
<dbReference type="PANTHER" id="PTHR45825">
    <property type="entry name" value="GRANULE-BOUND STARCH SYNTHASE 1, CHLOROPLASTIC/AMYLOPLASTIC"/>
    <property type="match status" value="1"/>
</dbReference>
<keyword evidence="6 7" id="KW-0320">Glycogen biosynthesis</keyword>
<dbReference type="NCBIfam" id="TIGR02095">
    <property type="entry name" value="glgA"/>
    <property type="match status" value="1"/>
</dbReference>
<evidence type="ECO:0000256" key="1">
    <source>
        <dbReference type="ARBA" id="ARBA00001478"/>
    </source>
</evidence>
<evidence type="ECO:0000256" key="8">
    <source>
        <dbReference type="SAM" id="MobiDB-lite"/>
    </source>
</evidence>
<dbReference type="eggNOG" id="COG0297">
    <property type="taxonomic scope" value="Bacteria"/>
</dbReference>
<feature type="compositionally biased region" description="Low complexity" evidence="8">
    <location>
        <begin position="62"/>
        <end position="72"/>
    </location>
</feature>
<comment type="similarity">
    <text evidence="3 7">Belongs to the glycosyltransferase 1 family. Bacterial/plant glycogen synthase subfamily.</text>
</comment>
<dbReference type="GO" id="GO:0004373">
    <property type="term" value="F:alpha-1,4-glucan glucosyltransferase (UDP-glucose donor) activity"/>
    <property type="evidence" value="ECO:0007669"/>
    <property type="project" value="InterPro"/>
</dbReference>
<dbReference type="Pfam" id="PF08323">
    <property type="entry name" value="Glyco_transf_5"/>
    <property type="match status" value="1"/>
</dbReference>
<feature type="binding site" evidence="7">
    <location>
        <position position="176"/>
    </location>
    <ligand>
        <name>ADP-alpha-D-glucose</name>
        <dbReference type="ChEBI" id="CHEBI:57498"/>
    </ligand>
</feature>
<dbReference type="EMBL" id="AAXG02000044">
    <property type="protein sequence ID" value="EDM98079.1"/>
    <property type="molecule type" value="Genomic_DNA"/>
</dbReference>
<dbReference type="UniPathway" id="UPA00164"/>
<evidence type="ECO:0000256" key="6">
    <source>
        <dbReference type="ARBA" id="ARBA00023056"/>
    </source>
</evidence>
<evidence type="ECO:0000256" key="2">
    <source>
        <dbReference type="ARBA" id="ARBA00002764"/>
    </source>
</evidence>
<evidence type="ECO:0000259" key="10">
    <source>
        <dbReference type="Pfam" id="PF08323"/>
    </source>
</evidence>
<dbReference type="InterPro" id="IPR001296">
    <property type="entry name" value="Glyco_trans_1"/>
</dbReference>
<dbReference type="Proteomes" id="UP000003639">
    <property type="component" value="Unassembled WGS sequence"/>
</dbReference>
<comment type="caution">
    <text evidence="11">The sequence shown here is derived from an EMBL/GenBank/DDBJ whole genome shotgun (WGS) entry which is preliminary data.</text>
</comment>
<dbReference type="Gene3D" id="3.40.50.2000">
    <property type="entry name" value="Glycogen Phosphorylase B"/>
    <property type="match status" value="2"/>
</dbReference>
<dbReference type="GO" id="GO:0005978">
    <property type="term" value="P:glycogen biosynthetic process"/>
    <property type="evidence" value="ECO:0007669"/>
    <property type="project" value="UniProtKB-UniRule"/>
</dbReference>
<protein>
    <recommendedName>
        <fullName evidence="7">Glycogen synthase</fullName>
        <ecNumber evidence="7">2.4.1.21</ecNumber>
    </recommendedName>
    <alternativeName>
        <fullName evidence="7">Starch [bacterial glycogen] synthase</fullName>
    </alternativeName>
</protein>
<name>A6P0U1_9FIRM</name>
<evidence type="ECO:0000259" key="9">
    <source>
        <dbReference type="Pfam" id="PF00534"/>
    </source>
</evidence>
<proteinExistence type="inferred from homology"/>